<evidence type="ECO:0000256" key="6">
    <source>
        <dbReference type="ARBA" id="ARBA00022777"/>
    </source>
</evidence>
<keyword evidence="12" id="KW-1133">Transmembrane helix</keyword>
<dbReference type="EMBL" id="CP001032">
    <property type="protein sequence ID" value="ACB77113.1"/>
    <property type="molecule type" value="Genomic_DNA"/>
</dbReference>
<dbReference type="Proteomes" id="UP000007013">
    <property type="component" value="Chromosome"/>
</dbReference>
<keyword evidence="7" id="KW-0067">ATP-binding</keyword>
<evidence type="ECO:0000256" key="8">
    <source>
        <dbReference type="ARBA" id="ARBA00023012"/>
    </source>
</evidence>
<dbReference type="PANTHER" id="PTHR45339:SF5">
    <property type="entry name" value="HISTIDINE KINASE"/>
    <property type="match status" value="1"/>
</dbReference>
<reference evidence="15 16" key="1">
    <citation type="journal article" date="2011" name="J. Bacteriol.">
        <title>Genome sequence of the verrucomicrobium Opitutus terrae PB90-1, an abundant inhabitant of rice paddy soil ecosystems.</title>
        <authorList>
            <person name="van Passel M.W."/>
            <person name="Kant R."/>
            <person name="Palva A."/>
            <person name="Copeland A."/>
            <person name="Lucas S."/>
            <person name="Lapidus A."/>
            <person name="Glavina del Rio T."/>
            <person name="Pitluck S."/>
            <person name="Goltsman E."/>
            <person name="Clum A."/>
            <person name="Sun H."/>
            <person name="Schmutz J."/>
            <person name="Larimer F.W."/>
            <person name="Land M.L."/>
            <person name="Hauser L."/>
            <person name="Kyrpides N."/>
            <person name="Mikhailova N."/>
            <person name="Richardson P.P."/>
            <person name="Janssen P.H."/>
            <person name="de Vos W.M."/>
            <person name="Smidt H."/>
        </authorList>
    </citation>
    <scope>NUCLEOTIDE SEQUENCE [LARGE SCALE GENOMIC DNA]</scope>
    <source>
        <strain evidence="16">DSM 11246 / JCM 15787 / PB90-1</strain>
    </source>
</reference>
<keyword evidence="8" id="KW-0902">Two-component regulatory system</keyword>
<evidence type="ECO:0000256" key="3">
    <source>
        <dbReference type="ARBA" id="ARBA00022553"/>
    </source>
</evidence>
<gene>
    <name evidence="15" type="ordered locus">Oter_3839</name>
</gene>
<dbReference type="GO" id="GO:0000155">
    <property type="term" value="F:phosphorelay sensor kinase activity"/>
    <property type="evidence" value="ECO:0007669"/>
    <property type="project" value="InterPro"/>
</dbReference>
<dbReference type="InterPro" id="IPR001789">
    <property type="entry name" value="Sig_transdc_resp-reg_receiver"/>
</dbReference>
<dbReference type="AlphaFoldDB" id="B1ZZ41"/>
<proteinExistence type="predicted"/>
<dbReference type="Gene3D" id="3.30.565.10">
    <property type="entry name" value="Histidine kinase-like ATPase, C-terminal domain"/>
    <property type="match status" value="1"/>
</dbReference>
<dbReference type="SUPFAM" id="SSF47384">
    <property type="entry name" value="Homodimeric domain of signal transducing histidine kinase"/>
    <property type="match status" value="1"/>
</dbReference>
<dbReference type="eggNOG" id="COG2205">
    <property type="taxonomic scope" value="Bacteria"/>
</dbReference>
<feature type="modified residue" description="4-aspartylphosphate" evidence="11">
    <location>
        <position position="524"/>
    </location>
</feature>
<dbReference type="InterPro" id="IPR005467">
    <property type="entry name" value="His_kinase_dom"/>
</dbReference>
<evidence type="ECO:0000256" key="5">
    <source>
        <dbReference type="ARBA" id="ARBA00022741"/>
    </source>
</evidence>
<dbReference type="Gene3D" id="1.10.287.130">
    <property type="match status" value="1"/>
</dbReference>
<feature type="domain" description="Response regulatory" evidence="14">
    <location>
        <begin position="475"/>
        <end position="589"/>
    </location>
</feature>
<dbReference type="FunFam" id="1.10.287.130:FF:000002">
    <property type="entry name" value="Two-component osmosensing histidine kinase"/>
    <property type="match status" value="1"/>
</dbReference>
<evidence type="ECO:0000256" key="12">
    <source>
        <dbReference type="SAM" id="Phobius"/>
    </source>
</evidence>
<evidence type="ECO:0000256" key="10">
    <source>
        <dbReference type="ARBA" id="ARBA00068150"/>
    </source>
</evidence>
<evidence type="ECO:0000313" key="15">
    <source>
        <dbReference type="EMBL" id="ACB77113.1"/>
    </source>
</evidence>
<dbReference type="KEGG" id="ote:Oter_3839"/>
<dbReference type="PROSITE" id="PS50109">
    <property type="entry name" value="HIS_KIN"/>
    <property type="match status" value="1"/>
</dbReference>
<comment type="catalytic activity">
    <reaction evidence="1">
        <text>ATP + protein L-histidine = ADP + protein N-phospho-L-histidine.</text>
        <dbReference type="EC" id="2.7.13.3"/>
    </reaction>
</comment>
<dbReference type="SUPFAM" id="SSF55874">
    <property type="entry name" value="ATPase domain of HSP90 chaperone/DNA topoisomerase II/histidine kinase"/>
    <property type="match status" value="1"/>
</dbReference>
<dbReference type="PROSITE" id="PS50110">
    <property type="entry name" value="RESPONSE_REGULATORY"/>
    <property type="match status" value="2"/>
</dbReference>
<feature type="modified residue" description="4-aspartylphosphate" evidence="11">
    <location>
        <position position="388"/>
    </location>
</feature>
<evidence type="ECO:0000256" key="9">
    <source>
        <dbReference type="ARBA" id="ARBA00064003"/>
    </source>
</evidence>
<evidence type="ECO:0000256" key="4">
    <source>
        <dbReference type="ARBA" id="ARBA00022679"/>
    </source>
</evidence>
<keyword evidence="12" id="KW-0472">Membrane</keyword>
<dbReference type="InterPro" id="IPR003594">
    <property type="entry name" value="HATPase_dom"/>
</dbReference>
<dbReference type="SUPFAM" id="SSF52172">
    <property type="entry name" value="CheY-like"/>
    <property type="match status" value="2"/>
</dbReference>
<dbReference type="FunFam" id="3.30.565.10:FF:000010">
    <property type="entry name" value="Sensor histidine kinase RcsC"/>
    <property type="match status" value="1"/>
</dbReference>
<evidence type="ECO:0000256" key="11">
    <source>
        <dbReference type="PROSITE-ProRule" id="PRU00169"/>
    </source>
</evidence>
<feature type="transmembrane region" description="Helical" evidence="12">
    <location>
        <begin position="30"/>
        <end position="50"/>
    </location>
</feature>
<dbReference type="CDD" id="cd17546">
    <property type="entry name" value="REC_hyHK_CKI1_RcsC-like"/>
    <property type="match status" value="1"/>
</dbReference>
<dbReference type="Pfam" id="PF00512">
    <property type="entry name" value="HisKA"/>
    <property type="match status" value="1"/>
</dbReference>
<accession>B1ZZ41</accession>
<dbReference type="RefSeq" id="WP_012376642.1">
    <property type="nucleotide sequence ID" value="NC_010571.1"/>
</dbReference>
<keyword evidence="16" id="KW-1185">Reference proteome</keyword>
<dbReference type="PANTHER" id="PTHR45339">
    <property type="entry name" value="HYBRID SIGNAL TRANSDUCTION HISTIDINE KINASE J"/>
    <property type="match status" value="1"/>
</dbReference>
<feature type="domain" description="Histidine kinase" evidence="13">
    <location>
        <begin position="97"/>
        <end position="320"/>
    </location>
</feature>
<keyword evidence="12" id="KW-0812">Transmembrane</keyword>
<name>B1ZZ41_OPITP</name>
<dbReference type="InterPro" id="IPR004358">
    <property type="entry name" value="Sig_transdc_His_kin-like_C"/>
</dbReference>
<dbReference type="InterPro" id="IPR011006">
    <property type="entry name" value="CheY-like_superfamily"/>
</dbReference>
<dbReference type="InterPro" id="IPR036890">
    <property type="entry name" value="HATPase_C_sf"/>
</dbReference>
<dbReference type="SMART" id="SM00388">
    <property type="entry name" value="HisKA"/>
    <property type="match status" value="1"/>
</dbReference>
<keyword evidence="4 15" id="KW-0808">Transferase</keyword>
<dbReference type="CDD" id="cd16922">
    <property type="entry name" value="HATPase_EvgS-ArcB-TorS-like"/>
    <property type="match status" value="1"/>
</dbReference>
<dbReference type="SMART" id="SM00448">
    <property type="entry name" value="REC"/>
    <property type="match status" value="1"/>
</dbReference>
<evidence type="ECO:0000256" key="1">
    <source>
        <dbReference type="ARBA" id="ARBA00000085"/>
    </source>
</evidence>
<organism evidence="15 16">
    <name type="scientific">Opitutus terrae (strain DSM 11246 / JCM 15787 / PB90-1)</name>
    <dbReference type="NCBI Taxonomy" id="452637"/>
    <lineage>
        <taxon>Bacteria</taxon>
        <taxon>Pseudomonadati</taxon>
        <taxon>Verrucomicrobiota</taxon>
        <taxon>Opitutia</taxon>
        <taxon>Opitutales</taxon>
        <taxon>Opitutaceae</taxon>
        <taxon>Opitutus</taxon>
    </lineage>
</organism>
<evidence type="ECO:0000256" key="2">
    <source>
        <dbReference type="ARBA" id="ARBA00012438"/>
    </source>
</evidence>
<dbReference type="OrthoDB" id="9790669at2"/>
<dbReference type="InterPro" id="IPR036097">
    <property type="entry name" value="HisK_dim/P_sf"/>
</dbReference>
<evidence type="ECO:0000259" key="14">
    <source>
        <dbReference type="PROSITE" id="PS50110"/>
    </source>
</evidence>
<evidence type="ECO:0000259" key="13">
    <source>
        <dbReference type="PROSITE" id="PS50109"/>
    </source>
</evidence>
<protein>
    <recommendedName>
        <fullName evidence="10">Sensory/regulatory protein RpfC</fullName>
        <ecNumber evidence="2">2.7.13.3</ecNumber>
    </recommendedName>
</protein>
<keyword evidence="5" id="KW-0547">Nucleotide-binding</keyword>
<keyword evidence="3 11" id="KW-0597">Phosphoprotein</keyword>
<dbReference type="eggNOG" id="COG0784">
    <property type="taxonomic scope" value="Bacteria"/>
</dbReference>
<evidence type="ECO:0000313" key="16">
    <source>
        <dbReference type="Proteomes" id="UP000007013"/>
    </source>
</evidence>
<dbReference type="EC" id="2.7.13.3" evidence="2"/>
<dbReference type="Gene3D" id="3.40.50.2300">
    <property type="match status" value="2"/>
</dbReference>
<sequence length="590" mass="63181">MGAAVLAAARQARAAEAAGLSGADGGAVGWAIVGLLVVLAALAVTIWALWKARQASESERRHQRTAGAAEHAAAAAAAQAREAAASAARVKTEFLATMSHEIRTPLNGVLGTVDLLLGTPLTPAQGDYLATIRTSAEALRAVTDDLLDFSKLEQGSLMLEHARFDLRQPVVDALTIASTRLASPDVELVLDLAADVPASVYGDAMRLRQVLVKLLSNAVKFTAHGHVAVRVSRATSESEGQRARVRFTVSDTGVGIASEMRDRLFQQFTQADTSATRRHGGTGLGLAISQRLVRLLGGEIEWESAPGRGSVFWFTVPLQVDQSAAPPPPMPAVRVLVIDDLTVAAQALQNLLATMQLSAETATTPADAAALLRAGLEAGAPFDVVLVDRSVAAQGEWMQPLRTAPEFTPLRWVLLENAQVAGPAQPLPAGFAARIMKPVLQPDQIVEALREARQTAEPARTTEPEPVHLSRPGLRLLVAEDNGVNRVVAAGMLKKLGCVVDFAENGAEAVRKCRLNRYDMVLMDCLMPEMDGWTATREIRRWDSRIPIVAVTANATNEDRSRCLQAGMTDYLPKPLRLPELARVMERWVG</sequence>
<feature type="domain" description="Response regulatory" evidence="14">
    <location>
        <begin position="334"/>
        <end position="452"/>
    </location>
</feature>
<dbReference type="Pfam" id="PF00072">
    <property type="entry name" value="Response_reg"/>
    <property type="match status" value="1"/>
</dbReference>
<evidence type="ECO:0000256" key="7">
    <source>
        <dbReference type="ARBA" id="ARBA00022840"/>
    </source>
</evidence>
<dbReference type="Pfam" id="PF02518">
    <property type="entry name" value="HATPase_c"/>
    <property type="match status" value="1"/>
</dbReference>
<keyword evidence="6 15" id="KW-0418">Kinase</keyword>
<dbReference type="PRINTS" id="PR00344">
    <property type="entry name" value="BCTRLSENSOR"/>
</dbReference>
<comment type="subunit">
    <text evidence="9">At low DSF concentrations, interacts with RpfF.</text>
</comment>
<dbReference type="GO" id="GO:0005524">
    <property type="term" value="F:ATP binding"/>
    <property type="evidence" value="ECO:0007669"/>
    <property type="project" value="UniProtKB-KW"/>
</dbReference>
<dbReference type="CDD" id="cd00082">
    <property type="entry name" value="HisKA"/>
    <property type="match status" value="1"/>
</dbReference>
<dbReference type="STRING" id="452637.Oter_3839"/>
<dbReference type="HOGENOM" id="CLU_000445_104_15_0"/>
<dbReference type="InterPro" id="IPR003661">
    <property type="entry name" value="HisK_dim/P_dom"/>
</dbReference>
<dbReference type="SMART" id="SM00387">
    <property type="entry name" value="HATPase_c"/>
    <property type="match status" value="1"/>
</dbReference>